<feature type="region of interest" description="Disordered" evidence="1">
    <location>
        <begin position="45"/>
        <end position="122"/>
    </location>
</feature>
<accession>A0A1Q2YDQ5</accession>
<keyword evidence="4" id="KW-1185">Reference proteome</keyword>
<organism evidence="3 4">
    <name type="scientific">Pichia membranifaciens</name>
    <dbReference type="NCBI Taxonomy" id="4926"/>
    <lineage>
        <taxon>Eukaryota</taxon>
        <taxon>Fungi</taxon>
        <taxon>Dikarya</taxon>
        <taxon>Ascomycota</taxon>
        <taxon>Saccharomycotina</taxon>
        <taxon>Pichiomycetes</taxon>
        <taxon>Pichiales</taxon>
        <taxon>Pichiaceae</taxon>
        <taxon>Pichia</taxon>
    </lineage>
</organism>
<keyword evidence="2" id="KW-0732">Signal</keyword>
<evidence type="ECO:0000256" key="1">
    <source>
        <dbReference type="SAM" id="MobiDB-lite"/>
    </source>
</evidence>
<name>A0A1Q2YDQ5_9ASCO</name>
<comment type="caution">
    <text evidence="3">The sequence shown here is derived from an EMBL/GenBank/DDBJ whole genome shotgun (WGS) entry which is preliminary data.</text>
</comment>
<evidence type="ECO:0008006" key="5">
    <source>
        <dbReference type="Google" id="ProtNLM"/>
    </source>
</evidence>
<gene>
    <name evidence="3" type="ORF">PMKS-000991</name>
</gene>
<evidence type="ECO:0000313" key="4">
    <source>
        <dbReference type="Proteomes" id="UP000186136"/>
    </source>
</evidence>
<feature type="signal peptide" evidence="2">
    <location>
        <begin position="1"/>
        <end position="22"/>
    </location>
</feature>
<feature type="compositionally biased region" description="Low complexity" evidence="1">
    <location>
        <begin position="89"/>
        <end position="122"/>
    </location>
</feature>
<evidence type="ECO:0000313" key="3">
    <source>
        <dbReference type="EMBL" id="GAV27523.1"/>
    </source>
</evidence>
<reference evidence="3 4" key="1">
    <citation type="submission" date="2016-08" db="EMBL/GenBank/DDBJ databases">
        <title>Whole genome shotgun sequence of Pichia membranifaciens KS47-1.</title>
        <authorList>
            <person name="Konishi M."/>
            <person name="Ishida M."/>
            <person name="Arakawa T."/>
            <person name="Kato Y."/>
            <person name="Horiuchi J."/>
        </authorList>
    </citation>
    <scope>NUCLEOTIDE SEQUENCE [LARGE SCALE GENOMIC DNA]</scope>
    <source>
        <strain evidence="3 4">KS47-1</strain>
    </source>
</reference>
<feature type="chain" id="PRO_5012388290" description="Secreted protein" evidence="2">
    <location>
        <begin position="23"/>
        <end position="122"/>
    </location>
</feature>
<proteinExistence type="predicted"/>
<feature type="compositionally biased region" description="Polar residues" evidence="1">
    <location>
        <begin position="48"/>
        <end position="59"/>
    </location>
</feature>
<dbReference type="Proteomes" id="UP000186136">
    <property type="component" value="Unassembled WGS sequence"/>
</dbReference>
<dbReference type="AlphaFoldDB" id="A0A1Q2YDQ5"/>
<dbReference type="EMBL" id="BDGI01000038">
    <property type="protein sequence ID" value="GAV27523.1"/>
    <property type="molecule type" value="Genomic_DNA"/>
</dbReference>
<sequence>MVVVVAAAAPVWICLRPAVCAAAPVPACADRSRRLPVATSLVHWQPGRTGTRQPTTAEATSERTGRTGKEAAFAGGMSAHTAGGGVADGGSDSAEPVGPVGPAGAGSCRRCCSRPPGRGTHG</sequence>
<protein>
    <recommendedName>
        <fullName evidence="5">Secreted protein</fullName>
    </recommendedName>
</protein>
<feature type="compositionally biased region" description="Basic and acidic residues" evidence="1">
    <location>
        <begin position="60"/>
        <end position="69"/>
    </location>
</feature>
<evidence type="ECO:0000256" key="2">
    <source>
        <dbReference type="SAM" id="SignalP"/>
    </source>
</evidence>